<sequence length="115" mass="12841">METMKKLITTSCANYIDGKCLLFDRECPLISGGEYRGKKIPASDCSCTYFEKAVLPANKTLEAVYYGIDTVLNKKCKGCGKGFNSVSNKAMYCGDVCRKSANRNSHRKYNQKRAK</sequence>
<evidence type="ECO:0000313" key="3">
    <source>
        <dbReference type="Proteomes" id="UP000307756"/>
    </source>
</evidence>
<feature type="domain" description="Cysteine-rich VLP" evidence="1">
    <location>
        <begin position="3"/>
        <end position="57"/>
    </location>
</feature>
<keyword evidence="3" id="KW-1185">Reference proteome</keyword>
<proteinExistence type="predicted"/>
<evidence type="ECO:0000313" key="2">
    <source>
        <dbReference type="EMBL" id="TKC18177.1"/>
    </source>
</evidence>
<name>A0A4U1D9H4_9BACI</name>
<reference evidence="2 3" key="1">
    <citation type="journal article" date="2011" name="J. Microbiol.">
        <title>Bacillus kyonggiensis sp. nov., isolated from soil of a lettuce field.</title>
        <authorList>
            <person name="Dong K."/>
            <person name="Lee S."/>
        </authorList>
    </citation>
    <scope>NUCLEOTIDE SEQUENCE [LARGE SCALE GENOMIC DNA]</scope>
    <source>
        <strain evidence="2 3">NB22</strain>
    </source>
</reference>
<dbReference type="EMBL" id="SWBM01000001">
    <property type="protein sequence ID" value="TKC18177.1"/>
    <property type="molecule type" value="Genomic_DNA"/>
</dbReference>
<dbReference type="AlphaFoldDB" id="A0A4U1D9H4"/>
<organism evidence="2 3">
    <name type="scientific">Robertmurraya kyonggiensis</name>
    <dbReference type="NCBI Taxonomy" id="1037680"/>
    <lineage>
        <taxon>Bacteria</taxon>
        <taxon>Bacillati</taxon>
        <taxon>Bacillota</taxon>
        <taxon>Bacilli</taxon>
        <taxon>Bacillales</taxon>
        <taxon>Bacillaceae</taxon>
        <taxon>Robertmurraya</taxon>
    </lineage>
</organism>
<accession>A0A4U1D9H4</accession>
<dbReference type="InterPro" id="IPR025973">
    <property type="entry name" value="Cys_rich_VLP_dom"/>
</dbReference>
<gene>
    <name evidence="2" type="ORF">FA727_01065</name>
</gene>
<comment type="caution">
    <text evidence="2">The sequence shown here is derived from an EMBL/GenBank/DDBJ whole genome shotgun (WGS) entry which is preliminary data.</text>
</comment>
<dbReference type="OrthoDB" id="2454786at2"/>
<dbReference type="Pfam" id="PF14194">
    <property type="entry name" value="Cys_rich_VLP"/>
    <property type="match status" value="1"/>
</dbReference>
<dbReference type="Proteomes" id="UP000307756">
    <property type="component" value="Unassembled WGS sequence"/>
</dbReference>
<evidence type="ECO:0000259" key="1">
    <source>
        <dbReference type="Pfam" id="PF14194"/>
    </source>
</evidence>
<dbReference type="RefSeq" id="WP_136828892.1">
    <property type="nucleotide sequence ID" value="NZ_SWBM01000001.1"/>
</dbReference>
<protein>
    <recommendedName>
        <fullName evidence="1">Cysteine-rich VLP domain-containing protein</fullName>
    </recommendedName>
</protein>